<dbReference type="AlphaFoldDB" id="A0A0W8EB88"/>
<organism evidence="3">
    <name type="scientific">hydrocarbon metagenome</name>
    <dbReference type="NCBI Taxonomy" id="938273"/>
    <lineage>
        <taxon>unclassified sequences</taxon>
        <taxon>metagenomes</taxon>
        <taxon>ecological metagenomes</taxon>
    </lineage>
</organism>
<reference evidence="3" key="1">
    <citation type="journal article" date="2015" name="Proc. Natl. Acad. Sci. U.S.A.">
        <title>Networks of energetic and metabolic interactions define dynamics in microbial communities.</title>
        <authorList>
            <person name="Embree M."/>
            <person name="Liu J.K."/>
            <person name="Al-Bassam M.M."/>
            <person name="Zengler K."/>
        </authorList>
    </citation>
    <scope>NUCLEOTIDE SEQUENCE</scope>
</reference>
<dbReference type="Gene3D" id="3.90.470.20">
    <property type="entry name" value="4'-phosphopantetheinyl transferase domain"/>
    <property type="match status" value="1"/>
</dbReference>
<dbReference type="EMBL" id="LNQE01001772">
    <property type="protein sequence ID" value="KUG05741.1"/>
    <property type="molecule type" value="Genomic_DNA"/>
</dbReference>
<feature type="domain" description="4'-phosphopantetheinyl transferase" evidence="2">
    <location>
        <begin position="61"/>
        <end position="129"/>
    </location>
</feature>
<dbReference type="GO" id="GO:0008897">
    <property type="term" value="F:holo-[acyl-carrier-protein] synthase activity"/>
    <property type="evidence" value="ECO:0007669"/>
    <property type="project" value="InterPro"/>
</dbReference>
<protein>
    <submittedName>
        <fullName evidence="3">4'-phosphopantetheinyl transferase</fullName>
    </submittedName>
</protein>
<comment type="caution">
    <text evidence="3">The sequence shown here is derived from an EMBL/GenBank/DDBJ whole genome shotgun (WGS) entry which is preliminary data.</text>
</comment>
<dbReference type="GO" id="GO:0005829">
    <property type="term" value="C:cytosol"/>
    <property type="evidence" value="ECO:0007669"/>
    <property type="project" value="TreeGrafter"/>
</dbReference>
<dbReference type="SUPFAM" id="SSF56214">
    <property type="entry name" value="4'-phosphopantetheinyl transferase"/>
    <property type="match status" value="2"/>
</dbReference>
<dbReference type="PANTHER" id="PTHR12215:SF10">
    <property type="entry name" value="L-AMINOADIPATE-SEMIALDEHYDE DEHYDROGENASE-PHOSPHOPANTETHEINYL TRANSFERASE"/>
    <property type="match status" value="1"/>
</dbReference>
<dbReference type="Pfam" id="PF01648">
    <property type="entry name" value="ACPS"/>
    <property type="match status" value="1"/>
</dbReference>
<dbReference type="PANTHER" id="PTHR12215">
    <property type="entry name" value="PHOSPHOPANTETHEINE TRANSFERASE"/>
    <property type="match status" value="1"/>
</dbReference>
<keyword evidence="1 3" id="KW-0808">Transferase</keyword>
<dbReference type="GO" id="GO:0000287">
    <property type="term" value="F:magnesium ion binding"/>
    <property type="evidence" value="ECO:0007669"/>
    <property type="project" value="InterPro"/>
</dbReference>
<proteinExistence type="predicted"/>
<gene>
    <name evidence="3" type="ORF">ASZ90_016824</name>
</gene>
<evidence type="ECO:0000259" key="2">
    <source>
        <dbReference type="Pfam" id="PF01648"/>
    </source>
</evidence>
<dbReference type="GO" id="GO:0019878">
    <property type="term" value="P:lysine biosynthetic process via aminoadipic acid"/>
    <property type="evidence" value="ECO:0007669"/>
    <property type="project" value="TreeGrafter"/>
</dbReference>
<evidence type="ECO:0000256" key="1">
    <source>
        <dbReference type="ARBA" id="ARBA00022679"/>
    </source>
</evidence>
<dbReference type="InterPro" id="IPR050559">
    <property type="entry name" value="P-Pant_transferase_sf"/>
</dbReference>
<name>A0A0W8EB88_9ZZZZ</name>
<evidence type="ECO:0000313" key="3">
    <source>
        <dbReference type="EMBL" id="KUG05741.1"/>
    </source>
</evidence>
<dbReference type="InterPro" id="IPR008278">
    <property type="entry name" value="4-PPantetheinyl_Trfase_dom"/>
</dbReference>
<sequence length="171" mass="19264">MPFRVHIQRILAGYLGCSPSEIRISHGKNGQPLLQNILHPYHFSLSYTHGTGILALSRECPIGVDVEHVQDNPRLLAIAERFFHPAEWNRIRSLPHGERKQVFFELWTLKEAYLKVIGTGWSGWRHLPDMAGFIGNAAAATPGQIELPGSYRAWVWMEGACCKALVSARRP</sequence>
<accession>A0A0W8EB88</accession>
<dbReference type="InterPro" id="IPR037143">
    <property type="entry name" value="4-PPantetheinyl_Trfase_dom_sf"/>
</dbReference>